<comment type="caution">
    <text evidence="5">The sequence shown here is derived from an EMBL/GenBank/DDBJ whole genome shotgun (WGS) entry which is preliminary data.</text>
</comment>
<dbReference type="PATRIC" id="fig|1348973.3.peg.19"/>
<gene>
    <name evidence="5" type="ORF">M670_00021</name>
</gene>
<dbReference type="AlphaFoldDB" id="A0A072NRB2"/>
<evidence type="ECO:0000256" key="2">
    <source>
        <dbReference type="ARBA" id="ARBA00022741"/>
    </source>
</evidence>
<sequence length="223" mass="25285">MIEIRDVSHSYQKKKVLDSVSLIVEKNELCALVGRNGAGKSTLIHLMLDLLPLKTGTIQLNGIPVQKPGWKKTVSYLPEKFQLYPNLTGEENLRFFASLEDGTVDEDKLEEKLKLVRLWEDRKEQVSGYSKGMLQRLGLGIMLYFDTELLILDEPTSGLDPIGRIEILSILKSLENKTILLSSHHIDEINQICSHVAYLKDGKMEKYTVEEFETKILNEGVLA</sequence>
<name>A0A072NRB2_SCHAZ</name>
<organism evidence="5 6">
    <name type="scientific">Schinkia azotoformans MEV2011</name>
    <dbReference type="NCBI Taxonomy" id="1348973"/>
    <lineage>
        <taxon>Bacteria</taxon>
        <taxon>Bacillati</taxon>
        <taxon>Bacillota</taxon>
        <taxon>Bacilli</taxon>
        <taxon>Bacillales</taxon>
        <taxon>Bacillaceae</taxon>
        <taxon>Calidifontibacillus/Schinkia group</taxon>
        <taxon>Schinkia</taxon>
    </lineage>
</organism>
<dbReference type="SMART" id="SM00382">
    <property type="entry name" value="AAA"/>
    <property type="match status" value="1"/>
</dbReference>
<keyword evidence="2" id="KW-0547">Nucleotide-binding</keyword>
<dbReference type="OrthoDB" id="9804819at2"/>
<proteinExistence type="predicted"/>
<dbReference type="Gene3D" id="3.40.50.300">
    <property type="entry name" value="P-loop containing nucleotide triphosphate hydrolases"/>
    <property type="match status" value="1"/>
</dbReference>
<dbReference type="SUPFAM" id="SSF52540">
    <property type="entry name" value="P-loop containing nucleoside triphosphate hydrolases"/>
    <property type="match status" value="1"/>
</dbReference>
<protein>
    <submittedName>
        <fullName evidence="5">ABC-type multidrug transport system, ATPase component</fullName>
    </submittedName>
</protein>
<evidence type="ECO:0000256" key="3">
    <source>
        <dbReference type="ARBA" id="ARBA00022840"/>
    </source>
</evidence>
<dbReference type="RefSeq" id="WP_003332845.1">
    <property type="nucleotide sequence ID" value="NZ_JJRY01000001.1"/>
</dbReference>
<dbReference type="PROSITE" id="PS50893">
    <property type="entry name" value="ABC_TRANSPORTER_2"/>
    <property type="match status" value="1"/>
</dbReference>
<dbReference type="EMBL" id="JJRY01000001">
    <property type="protein sequence ID" value="KEF40011.1"/>
    <property type="molecule type" value="Genomic_DNA"/>
</dbReference>
<dbReference type="PROSITE" id="PS00211">
    <property type="entry name" value="ABC_TRANSPORTER_1"/>
    <property type="match status" value="1"/>
</dbReference>
<dbReference type="InterPro" id="IPR027417">
    <property type="entry name" value="P-loop_NTPase"/>
</dbReference>
<evidence type="ECO:0000313" key="5">
    <source>
        <dbReference type="EMBL" id="KEF40011.1"/>
    </source>
</evidence>
<keyword evidence="3" id="KW-0067">ATP-binding</keyword>
<dbReference type="InterPro" id="IPR003593">
    <property type="entry name" value="AAA+_ATPase"/>
</dbReference>
<dbReference type="GeneID" id="89468802"/>
<dbReference type="GO" id="GO:0005524">
    <property type="term" value="F:ATP binding"/>
    <property type="evidence" value="ECO:0007669"/>
    <property type="project" value="UniProtKB-KW"/>
</dbReference>
<evidence type="ECO:0000256" key="1">
    <source>
        <dbReference type="ARBA" id="ARBA00022448"/>
    </source>
</evidence>
<dbReference type="GO" id="GO:0016887">
    <property type="term" value="F:ATP hydrolysis activity"/>
    <property type="evidence" value="ECO:0007669"/>
    <property type="project" value="InterPro"/>
</dbReference>
<accession>A0A072NRB2</accession>
<dbReference type="Proteomes" id="UP000027936">
    <property type="component" value="Unassembled WGS sequence"/>
</dbReference>
<keyword evidence="1" id="KW-0813">Transport</keyword>
<dbReference type="InterPro" id="IPR003439">
    <property type="entry name" value="ABC_transporter-like_ATP-bd"/>
</dbReference>
<evidence type="ECO:0000259" key="4">
    <source>
        <dbReference type="PROSITE" id="PS50893"/>
    </source>
</evidence>
<evidence type="ECO:0000313" key="6">
    <source>
        <dbReference type="Proteomes" id="UP000027936"/>
    </source>
</evidence>
<dbReference type="PANTHER" id="PTHR42939:SF1">
    <property type="entry name" value="ABC TRANSPORTER ATP-BINDING PROTEIN ALBC-RELATED"/>
    <property type="match status" value="1"/>
</dbReference>
<dbReference type="CDD" id="cd03230">
    <property type="entry name" value="ABC_DR_subfamily_A"/>
    <property type="match status" value="1"/>
</dbReference>
<dbReference type="InterPro" id="IPR017871">
    <property type="entry name" value="ABC_transporter-like_CS"/>
</dbReference>
<dbReference type="PANTHER" id="PTHR42939">
    <property type="entry name" value="ABC TRANSPORTER ATP-BINDING PROTEIN ALBC-RELATED"/>
    <property type="match status" value="1"/>
</dbReference>
<reference evidence="5 6" key="1">
    <citation type="submission" date="2014-04" db="EMBL/GenBank/DDBJ databases">
        <title>Draft genome sequence of Bacillus azotoformans MEV2011, a (co-) denitrifying strain unable to grow in the presence of oxygen.</title>
        <authorList>
            <person name="Nielsen M."/>
            <person name="Schreiber L."/>
            <person name="Finster K."/>
            <person name="Schramm A."/>
        </authorList>
    </citation>
    <scope>NUCLEOTIDE SEQUENCE [LARGE SCALE GENOMIC DNA]</scope>
    <source>
        <strain evidence="5 6">MEV2011</strain>
    </source>
</reference>
<dbReference type="Pfam" id="PF00005">
    <property type="entry name" value="ABC_tran"/>
    <property type="match status" value="1"/>
</dbReference>
<dbReference type="InterPro" id="IPR051782">
    <property type="entry name" value="ABC_Transporter_VariousFunc"/>
</dbReference>
<feature type="domain" description="ABC transporter" evidence="4">
    <location>
        <begin position="2"/>
        <end position="223"/>
    </location>
</feature>